<sequence length="1740" mass="187026">MLDAIGSSSYVGRDDAAQAEEARRRAEEAARRAAEEARRRAEEARRRAEEAKRQAEAARKAAEEAEAKARQTQAQADKDKAAQLKADHQAKQQQALKTEAQAVLKEKEHGLAKARLKDVQDNRAPSAPSTATQDAQAQVDKAKTTAAFYEPAKSNNVVPLVNGSGPLLVTPALDRSSPASTWAKPVQAAPQHDVDGYAKQIQDVYDQSGAAAAAQQLALAEGDTGLSPEQRKQLMAKAQPVVDKIAETAGKEARHTELPADGQAGKTAGIDDQAEYRGLVGDLASAADAAGDPAQTRHIADLILSNTAKSKSTGGRADTLDLLGAGLSALPPGKTALRDMVMLSLNADAPESATAGSVLGDSAQSRALTAAYLSSPDGLTGPGVGDASDPDIAAAYTRYTVEQAQASKLLADQLQAKLGKTAPEDDPAGWEMYTARRKTANQDQAKAEQAIAAELRLTYKADPNNKAATENAAHGIADRYRSDPLMQKAVAHAQQTVLTESPTQRATNTQLNDVNRKAATLDDLTGRQRDGDKSVTSQQIQAARKQYEAAQKDLLGKVKTELDETYKHLPDGLMIRSDDPLADAAEQLASRYGDDPEMTVVVKAATDIRRINDTAVLGNEAQIDKLGQALPKGVDPSVKRLVMDDEGVKKVVDTYVADSAGKVDETYRTQGTVAGAEALRDLTDPAKHAGVTPQIAAQVINKSQPTVAKIVEDIHDLSPKGKDGRPYGTDMGAGIKVADALSQAVDVAAGGSDVVNKQYDSPEIQKAIQDTAHLIATKPAADMTMFGFKDAVGNGYATLALQTVAEIKTMKLDEVDMNGVGKADEEQRKVWEDVTLRSISQGLDQLQDKVDHTSEETMKGMAPLLAQGKHAPNLTEEQFLNGQRAMTAKDKDLAGAVKKGYEDFDQLGYRLVRTGEAVEFYAKDLGDLKGYKDVSDGRNKLMADDKSTTIMLSSNSASRRMATQVARTMLSDDLKNGGLDAQYYGIGAQATGDLTEFLAETYYIKGVNAGPEGKAVNLPGAEIDVSRSAHIPYFGGAAIWGVGGGLQAALTTYLFNNVHIGGDFGPLRKGLLLGLVGGFAAFHLMQAGMAAARIAPHSFGEGSNAFSRGANTAADWMDKQIAKLGAKFFQAAESGENSWGLYVKEGTARDRWTRLAVEATPGLVKQLVGLMTIATVWDLSGVIFNAAELDGSKRDVFKLVTQGTNLVSDSVLLRLQVREMVLRSIGKEALKDPAFATAFEQLGLRGAGAQAFKDGANGGWRALGNSKFLNWFEGIFTKEGTKEMLADSFKRYFFKEAVGEGGKSVLKFAVLGDNPIGWAVNILYMATTIGNWAYDHNKNVNNFERYDRTFMEGAGLDHAHAEVMDQHHWWSGDAKVDGFLKAYEAQGGDPAKFIDYINHTDTKMLDAMIGASEHMDDKLDKDGKVPITQEDQAFLALPMDPTKVDVSKYTVIGYNGQSKRYEDPVTQTYWDGHGRWFYDPKIGNMMGTTPARKDGLVFYDPAMASNTYSSAGSGFTRPIELTSKAGWENFMLANGMPLPPKAPPPITPPNAGDFLSLPADPSKLDLKKDTRFSYDEGDKRYHDKTTHMAFADGKWYFDPKAAGNDGNPYGTVSYDPNTRVLYAKGDKKVQLDPKDSGEFDRWVAATQAGGGAPVDNGDPALPPAPDVPPGANVYVVKKGDYIEKIAGYDADVKAQIYALNPWLNDRMEGRDPNDLPGQDPDIIHPGDPLILPNGYKPPRG</sequence>
<dbReference type="Gene3D" id="3.10.350.10">
    <property type="entry name" value="LysM domain"/>
    <property type="match status" value="1"/>
</dbReference>
<gene>
    <name evidence="2" type="ORF">J2X20_000573</name>
</gene>
<protein>
    <recommendedName>
        <fullName evidence="4">LysM domain-containing protein</fullName>
    </recommendedName>
</protein>
<organism evidence="2 3">
    <name type="scientific">Roseateles saccharophilus</name>
    <name type="common">Pseudomonas saccharophila</name>
    <dbReference type="NCBI Taxonomy" id="304"/>
    <lineage>
        <taxon>Bacteria</taxon>
        <taxon>Pseudomonadati</taxon>
        <taxon>Pseudomonadota</taxon>
        <taxon>Betaproteobacteria</taxon>
        <taxon>Burkholderiales</taxon>
        <taxon>Sphaerotilaceae</taxon>
        <taxon>Roseateles</taxon>
    </lineage>
</organism>
<dbReference type="Proteomes" id="UP001180453">
    <property type="component" value="Unassembled WGS sequence"/>
</dbReference>
<dbReference type="InterPro" id="IPR036779">
    <property type="entry name" value="LysM_dom_sf"/>
</dbReference>
<feature type="region of interest" description="Disordered" evidence="1">
    <location>
        <begin position="1704"/>
        <end position="1740"/>
    </location>
</feature>
<name>A0ABU1YGG1_ROSSA</name>
<dbReference type="RefSeq" id="WP_310260601.1">
    <property type="nucleotide sequence ID" value="NZ_JAVDXU010000001.1"/>
</dbReference>
<dbReference type="CDD" id="cd00118">
    <property type="entry name" value="LysM"/>
    <property type="match status" value="1"/>
</dbReference>
<reference evidence="2 3" key="1">
    <citation type="submission" date="2023-07" db="EMBL/GenBank/DDBJ databases">
        <title>Sorghum-associated microbial communities from plants grown in Nebraska, USA.</title>
        <authorList>
            <person name="Schachtman D."/>
        </authorList>
    </citation>
    <scope>NUCLEOTIDE SEQUENCE [LARGE SCALE GENOMIC DNA]</scope>
    <source>
        <strain evidence="2 3">BE314</strain>
    </source>
</reference>
<feature type="compositionally biased region" description="Basic and acidic residues" evidence="1">
    <location>
        <begin position="12"/>
        <end position="69"/>
    </location>
</feature>
<dbReference type="InterPro" id="IPR018392">
    <property type="entry name" value="LysM"/>
</dbReference>
<feature type="compositionally biased region" description="Basic and acidic residues" evidence="1">
    <location>
        <begin position="76"/>
        <end position="90"/>
    </location>
</feature>
<keyword evidence="3" id="KW-1185">Reference proteome</keyword>
<evidence type="ECO:0008006" key="4">
    <source>
        <dbReference type="Google" id="ProtNLM"/>
    </source>
</evidence>
<evidence type="ECO:0000313" key="2">
    <source>
        <dbReference type="EMBL" id="MDR7267944.1"/>
    </source>
</evidence>
<feature type="compositionally biased region" description="Polar residues" evidence="1">
    <location>
        <begin position="127"/>
        <end position="136"/>
    </location>
</feature>
<dbReference type="EMBL" id="JAVDXU010000001">
    <property type="protein sequence ID" value="MDR7267944.1"/>
    <property type="molecule type" value="Genomic_DNA"/>
</dbReference>
<comment type="caution">
    <text evidence="2">The sequence shown here is derived from an EMBL/GenBank/DDBJ whole genome shotgun (WGS) entry which is preliminary data.</text>
</comment>
<feature type="region of interest" description="Disordered" evidence="1">
    <location>
        <begin position="1"/>
        <end position="100"/>
    </location>
</feature>
<feature type="region of interest" description="Disordered" evidence="1">
    <location>
        <begin position="116"/>
        <end position="138"/>
    </location>
</feature>
<feature type="compositionally biased region" description="Polar residues" evidence="1">
    <location>
        <begin position="1"/>
        <end position="10"/>
    </location>
</feature>
<accession>A0ABU1YGG1</accession>
<proteinExistence type="predicted"/>
<evidence type="ECO:0000313" key="3">
    <source>
        <dbReference type="Proteomes" id="UP001180453"/>
    </source>
</evidence>
<evidence type="ECO:0000256" key="1">
    <source>
        <dbReference type="SAM" id="MobiDB-lite"/>
    </source>
</evidence>